<keyword evidence="1" id="KW-0472">Membrane</keyword>
<evidence type="ECO:0000313" key="3">
    <source>
        <dbReference type="Proteomes" id="UP000198521"/>
    </source>
</evidence>
<keyword evidence="1" id="KW-0812">Transmembrane</keyword>
<sequence>MASLFHLLFELIRIPILSFIYGAIIWLVINKILKYKGLKKRFLIPLICITFFIWRFSYWRNNGMGDYGRVPITSDYQLEMIDFSNASLDKNGVSKITSIDELYKEGNLIYIKGWNEYEIFNIENEMVKENLTESEFVREGGNLNKLMSSSEFHSQHWGLLTLLFL</sequence>
<proteinExistence type="predicted"/>
<organism evidence="2 3">
    <name type="scientific">Aquimarina amphilecti</name>
    <dbReference type="NCBI Taxonomy" id="1038014"/>
    <lineage>
        <taxon>Bacteria</taxon>
        <taxon>Pseudomonadati</taxon>
        <taxon>Bacteroidota</taxon>
        <taxon>Flavobacteriia</taxon>
        <taxon>Flavobacteriales</taxon>
        <taxon>Flavobacteriaceae</taxon>
        <taxon>Aquimarina</taxon>
    </lineage>
</organism>
<feature type="transmembrane region" description="Helical" evidence="1">
    <location>
        <begin position="12"/>
        <end position="30"/>
    </location>
</feature>
<dbReference type="Proteomes" id="UP000198521">
    <property type="component" value="Unassembled WGS sequence"/>
</dbReference>
<keyword evidence="3" id="KW-1185">Reference proteome</keyword>
<reference evidence="3" key="1">
    <citation type="submission" date="2016-10" db="EMBL/GenBank/DDBJ databases">
        <authorList>
            <person name="Varghese N."/>
            <person name="Submissions S."/>
        </authorList>
    </citation>
    <scope>NUCLEOTIDE SEQUENCE [LARGE SCALE GENOMIC DNA]</scope>
    <source>
        <strain evidence="3">DSM 25232 / NCIMB 14723 / 92V</strain>
    </source>
</reference>
<dbReference type="AlphaFoldDB" id="A0A1H7GI83"/>
<gene>
    <name evidence="2" type="ORF">SAMN04487910_0356</name>
</gene>
<accession>A0A1H7GI83</accession>
<name>A0A1H7GI83_AQUAM</name>
<dbReference type="EMBL" id="FOAB01000001">
    <property type="protein sequence ID" value="SEK36672.1"/>
    <property type="molecule type" value="Genomic_DNA"/>
</dbReference>
<evidence type="ECO:0000256" key="1">
    <source>
        <dbReference type="SAM" id="Phobius"/>
    </source>
</evidence>
<evidence type="ECO:0000313" key="2">
    <source>
        <dbReference type="EMBL" id="SEK36672.1"/>
    </source>
</evidence>
<dbReference type="OrthoDB" id="1367524at2"/>
<keyword evidence="1" id="KW-1133">Transmembrane helix</keyword>
<dbReference type="RefSeq" id="WP_091404694.1">
    <property type="nucleotide sequence ID" value="NZ_FOAB01000001.1"/>
</dbReference>
<protein>
    <submittedName>
        <fullName evidence="2">Uncharacterized protein</fullName>
    </submittedName>
</protein>
<feature type="transmembrane region" description="Helical" evidence="1">
    <location>
        <begin position="42"/>
        <end position="59"/>
    </location>
</feature>